<dbReference type="PANTHER" id="PTHR12461">
    <property type="entry name" value="HYPOXIA-INDUCIBLE FACTOR 1 ALPHA INHIBITOR-RELATED"/>
    <property type="match status" value="1"/>
</dbReference>
<gene>
    <name evidence="2" type="ORF">E1261_04430</name>
</gene>
<dbReference type="InterPro" id="IPR041667">
    <property type="entry name" value="Cupin_8"/>
</dbReference>
<sequence length="328" mass="37432">MPGQRQPLHLQGVRRRLDDGERPSRRVEWSFVVTATWSTVERVDAIGREDFYGEFVAQGKPVVIRNLTTDWRALDWTPEYFRRGGHTTKLGVKMGNVADGRREYVALSDYLESLAKHETQVAEGTVTERPGYLHDVPLFGHFPDLKADVDPFPLHLLPEWYRPNWPDYTQHFMGPTGSITPLHFDTLLTNNLFFHLAGRKQFILIPAEQRELCYTHGWRWASFDPTAPDYDAFPRAAETTPVTVVLEPGEILYMPPGTLHHVTNLSLTMSFNIDWHTAESARRGMGSVFHGAPVQNGYYNLISYLGLGLGVPAKYAFPFYKSYLTYVS</sequence>
<feature type="domain" description="JmjC" evidence="1">
    <location>
        <begin position="146"/>
        <end position="292"/>
    </location>
</feature>
<dbReference type="PROSITE" id="PS51184">
    <property type="entry name" value="JMJC"/>
    <property type="match status" value="1"/>
</dbReference>
<dbReference type="InterPro" id="IPR003347">
    <property type="entry name" value="JmjC_dom"/>
</dbReference>
<dbReference type="Pfam" id="PF13621">
    <property type="entry name" value="Cupin_8"/>
    <property type="match status" value="1"/>
</dbReference>
<dbReference type="PANTHER" id="PTHR12461:SF105">
    <property type="entry name" value="HYPOXIA-INDUCIBLE FACTOR 1-ALPHA INHIBITOR"/>
    <property type="match status" value="1"/>
</dbReference>
<comment type="caution">
    <text evidence="2">The sequence shown here is derived from an EMBL/GenBank/DDBJ whole genome shotgun (WGS) entry which is preliminary data.</text>
</comment>
<keyword evidence="3" id="KW-1185">Reference proteome</keyword>
<dbReference type="SUPFAM" id="SSF51197">
    <property type="entry name" value="Clavaminate synthase-like"/>
    <property type="match status" value="1"/>
</dbReference>
<reference evidence="2 3" key="1">
    <citation type="submission" date="2019-03" db="EMBL/GenBank/DDBJ databases">
        <title>Draft genome sequences of novel Actinobacteria.</title>
        <authorList>
            <person name="Sahin N."/>
            <person name="Ay H."/>
            <person name="Saygin H."/>
        </authorList>
    </citation>
    <scope>NUCLEOTIDE SEQUENCE [LARGE SCALE GENOMIC DNA]</scope>
    <source>
        <strain evidence="2 3">JCM 30547</strain>
    </source>
</reference>
<accession>A0A4R4QG37</accession>
<proteinExistence type="predicted"/>
<protein>
    <submittedName>
        <fullName evidence="2">Cupin-like domain-containing protein</fullName>
    </submittedName>
</protein>
<evidence type="ECO:0000313" key="2">
    <source>
        <dbReference type="EMBL" id="TDC34173.1"/>
    </source>
</evidence>
<dbReference type="Proteomes" id="UP000295075">
    <property type="component" value="Unassembled WGS sequence"/>
</dbReference>
<dbReference type="Gene3D" id="2.60.120.650">
    <property type="entry name" value="Cupin"/>
    <property type="match status" value="1"/>
</dbReference>
<dbReference type="SMART" id="SM00558">
    <property type="entry name" value="JmjC"/>
    <property type="match status" value="1"/>
</dbReference>
<evidence type="ECO:0000259" key="1">
    <source>
        <dbReference type="PROSITE" id="PS51184"/>
    </source>
</evidence>
<dbReference type="OrthoDB" id="479699at2"/>
<name>A0A4R4QG37_9ACTN</name>
<evidence type="ECO:0000313" key="3">
    <source>
        <dbReference type="Proteomes" id="UP000295075"/>
    </source>
</evidence>
<organism evidence="2 3">
    <name type="scientific">Kribbella albertanoniae</name>
    <dbReference type="NCBI Taxonomy" id="1266829"/>
    <lineage>
        <taxon>Bacteria</taxon>
        <taxon>Bacillati</taxon>
        <taxon>Actinomycetota</taxon>
        <taxon>Actinomycetes</taxon>
        <taxon>Propionibacteriales</taxon>
        <taxon>Kribbellaceae</taxon>
        <taxon>Kribbella</taxon>
    </lineage>
</organism>
<dbReference type="EMBL" id="SMKA01000009">
    <property type="protein sequence ID" value="TDC34173.1"/>
    <property type="molecule type" value="Genomic_DNA"/>
</dbReference>
<dbReference type="AlphaFoldDB" id="A0A4R4QG37"/>